<accession>A0A6G0Y8T1</accession>
<sequence>MRFLCVCVAVLSGLLAVRCSVFMLEPARTAVNIMRGVLANDREWKDIIGRVMNVIVLDSDGMLTELGLRMSSTTGITPQKVIERLIVRKGSTGSQLMFGVRVLGIALENQFLKTLAAHLFMALKYTELRASTPWSLRVCMSSIQQSLVVFANKVAFFGHDIDFFWDLSNIINVFLKENETILDDREPTTTNTRIDIEIFFDTLLKKVETRLGLLELNVKEGEVLEILKLNQDISFYDSELHYFLINKINHYDLVDVGIFELEFGNKVFEITKYTDNSLVKKIETDTKETKTGETT</sequence>
<organism evidence="2 3">
    <name type="scientific">Aphis craccivora</name>
    <name type="common">Cowpea aphid</name>
    <dbReference type="NCBI Taxonomy" id="307492"/>
    <lineage>
        <taxon>Eukaryota</taxon>
        <taxon>Metazoa</taxon>
        <taxon>Ecdysozoa</taxon>
        <taxon>Arthropoda</taxon>
        <taxon>Hexapoda</taxon>
        <taxon>Insecta</taxon>
        <taxon>Pterygota</taxon>
        <taxon>Neoptera</taxon>
        <taxon>Paraneoptera</taxon>
        <taxon>Hemiptera</taxon>
        <taxon>Sternorrhyncha</taxon>
        <taxon>Aphidomorpha</taxon>
        <taxon>Aphidoidea</taxon>
        <taxon>Aphididae</taxon>
        <taxon>Aphidini</taxon>
        <taxon>Aphis</taxon>
        <taxon>Aphis</taxon>
    </lineage>
</organism>
<dbReference type="EMBL" id="VUJU01005490">
    <property type="protein sequence ID" value="KAF0751065.1"/>
    <property type="molecule type" value="Genomic_DNA"/>
</dbReference>
<feature type="signal peptide" evidence="1">
    <location>
        <begin position="1"/>
        <end position="19"/>
    </location>
</feature>
<evidence type="ECO:0000313" key="3">
    <source>
        <dbReference type="Proteomes" id="UP000478052"/>
    </source>
</evidence>
<name>A0A6G0Y8T1_APHCR</name>
<keyword evidence="3" id="KW-1185">Reference proteome</keyword>
<reference evidence="2 3" key="1">
    <citation type="submission" date="2019-08" db="EMBL/GenBank/DDBJ databases">
        <title>Whole genome of Aphis craccivora.</title>
        <authorList>
            <person name="Voronova N.V."/>
            <person name="Shulinski R.S."/>
            <person name="Bandarenka Y.V."/>
            <person name="Zhorov D.G."/>
            <person name="Warner D."/>
        </authorList>
    </citation>
    <scope>NUCLEOTIDE SEQUENCE [LARGE SCALE GENOMIC DNA]</scope>
    <source>
        <strain evidence="2">180601</strain>
        <tissue evidence="2">Whole Body</tissue>
    </source>
</reference>
<dbReference type="Proteomes" id="UP000478052">
    <property type="component" value="Unassembled WGS sequence"/>
</dbReference>
<feature type="chain" id="PRO_5026133718" evidence="1">
    <location>
        <begin position="20"/>
        <end position="295"/>
    </location>
</feature>
<keyword evidence="1" id="KW-0732">Signal</keyword>
<comment type="caution">
    <text evidence="2">The sequence shown here is derived from an EMBL/GenBank/DDBJ whole genome shotgun (WGS) entry which is preliminary data.</text>
</comment>
<dbReference type="AlphaFoldDB" id="A0A6G0Y8T1"/>
<proteinExistence type="predicted"/>
<protein>
    <submittedName>
        <fullName evidence="2">Uncharacterized protein</fullName>
    </submittedName>
</protein>
<evidence type="ECO:0000313" key="2">
    <source>
        <dbReference type="EMBL" id="KAF0751065.1"/>
    </source>
</evidence>
<dbReference type="OrthoDB" id="6624108at2759"/>
<evidence type="ECO:0000256" key="1">
    <source>
        <dbReference type="SAM" id="SignalP"/>
    </source>
</evidence>
<gene>
    <name evidence="2" type="ORF">FWK35_00033150</name>
</gene>